<reference evidence="2 3" key="1">
    <citation type="submission" date="2015-09" db="EMBL/GenBank/DDBJ databases">
        <title>Draft genome of the parasitic nematode Teladorsagia circumcincta isolate WARC Sus (inbred).</title>
        <authorList>
            <person name="Mitreva M."/>
        </authorList>
    </citation>
    <scope>NUCLEOTIDE SEQUENCE [LARGE SCALE GENOMIC DNA]</scope>
    <source>
        <strain evidence="2 3">S</strain>
    </source>
</reference>
<keyword evidence="3" id="KW-1185">Reference proteome</keyword>
<name>A0A2G9UCB1_TELCI</name>
<protein>
    <submittedName>
        <fullName evidence="2">Uncharacterized protein</fullName>
    </submittedName>
</protein>
<accession>A0A2G9UCB1</accession>
<feature type="region of interest" description="Disordered" evidence="1">
    <location>
        <begin position="58"/>
        <end position="82"/>
    </location>
</feature>
<gene>
    <name evidence="2" type="ORF">TELCIR_10364</name>
</gene>
<evidence type="ECO:0000313" key="2">
    <source>
        <dbReference type="EMBL" id="PIO67875.1"/>
    </source>
</evidence>
<dbReference type="AlphaFoldDB" id="A0A2G9UCB1"/>
<dbReference type="Proteomes" id="UP000230423">
    <property type="component" value="Unassembled WGS sequence"/>
</dbReference>
<evidence type="ECO:0000313" key="3">
    <source>
        <dbReference type="Proteomes" id="UP000230423"/>
    </source>
</evidence>
<organism evidence="2 3">
    <name type="scientific">Teladorsagia circumcincta</name>
    <name type="common">Brown stomach worm</name>
    <name type="synonym">Ostertagia circumcincta</name>
    <dbReference type="NCBI Taxonomy" id="45464"/>
    <lineage>
        <taxon>Eukaryota</taxon>
        <taxon>Metazoa</taxon>
        <taxon>Ecdysozoa</taxon>
        <taxon>Nematoda</taxon>
        <taxon>Chromadorea</taxon>
        <taxon>Rhabditida</taxon>
        <taxon>Rhabditina</taxon>
        <taxon>Rhabditomorpha</taxon>
        <taxon>Strongyloidea</taxon>
        <taxon>Trichostrongylidae</taxon>
        <taxon>Teladorsagia</taxon>
    </lineage>
</organism>
<dbReference type="EMBL" id="KZ347372">
    <property type="protein sequence ID" value="PIO67875.1"/>
    <property type="molecule type" value="Genomic_DNA"/>
</dbReference>
<evidence type="ECO:0000256" key="1">
    <source>
        <dbReference type="SAM" id="MobiDB-lite"/>
    </source>
</evidence>
<sequence length="168" mass="18406">MPIGALTRPQPSIRQLRMPGGEQLYVREDMDVDVQSIAQPPQTKIPVKRHIRVHWIRVDNEEEPPQEKKAKKASHGSGMSSTDLPAALRKRVTLPAELAAPSVSFRMAAQGIPKKEQILVKPSFLEPLSVKCATMSVSRNQESGTPSSGASFAGNSSLCCIITFYLKD</sequence>
<proteinExistence type="predicted"/>